<dbReference type="EMBL" id="CAEMXZ010000033">
    <property type="protein sequence ID" value="CAB4323239.1"/>
    <property type="molecule type" value="Genomic_DNA"/>
</dbReference>
<reference evidence="1" key="1">
    <citation type="submission" date="2020-05" db="EMBL/GenBank/DDBJ databases">
        <authorList>
            <person name="Chiriac C."/>
            <person name="Salcher M."/>
            <person name="Ghai R."/>
            <person name="Kavagutti S V."/>
        </authorList>
    </citation>
    <scope>NUCLEOTIDE SEQUENCE</scope>
</reference>
<proteinExistence type="predicted"/>
<protein>
    <submittedName>
        <fullName evidence="1">Unannotated protein</fullName>
    </submittedName>
</protein>
<gene>
    <name evidence="1" type="ORF">UFOPK1392_00990</name>
    <name evidence="2" type="ORF">UFOPK3733_00890</name>
</gene>
<dbReference type="EMBL" id="CAFBNC010000035">
    <property type="protein sequence ID" value="CAB4934749.1"/>
    <property type="molecule type" value="Genomic_DNA"/>
</dbReference>
<accession>A0A6J5YHQ7</accession>
<dbReference type="AlphaFoldDB" id="A0A6J5YHQ7"/>
<evidence type="ECO:0000313" key="1">
    <source>
        <dbReference type="EMBL" id="CAB4323239.1"/>
    </source>
</evidence>
<name>A0A6J5YHQ7_9ZZZZ</name>
<organism evidence="1">
    <name type="scientific">freshwater metagenome</name>
    <dbReference type="NCBI Taxonomy" id="449393"/>
    <lineage>
        <taxon>unclassified sequences</taxon>
        <taxon>metagenomes</taxon>
        <taxon>ecological metagenomes</taxon>
    </lineage>
</organism>
<sequence length="88" mass="9756">MARRLAAAHGLGDDDLIISREQLEEFQSRLYCLQAALEDVSRDLERSSDPADVAEAFAWLRSNAVPVAEMWIEPRTTSTSGATVDNFT</sequence>
<evidence type="ECO:0000313" key="2">
    <source>
        <dbReference type="EMBL" id="CAB4934749.1"/>
    </source>
</evidence>